<keyword evidence="2" id="KW-1185">Reference proteome</keyword>
<accession>W0ABS0</accession>
<dbReference type="RefSeq" id="WP_025292721.1">
    <property type="nucleotide sequence ID" value="NZ_CP006644.1"/>
</dbReference>
<gene>
    <name evidence="1" type="ORF">NX02_14145</name>
</gene>
<sequence>MPISNTGWEILIVRKSTQKRASDGKVRTVGLYQVFHDGAPVGELSGMTAESRGPSSNDTKGVRIKPGRYPLATQAGGKYSTLNYTSNANQAALRKPGIELLKTGGRSEILIHPGIGFLASIGCINLCKNLPGAHEPISYGGSRTRVIALIDDMKQFLAGFPNADGKPIANAFAVIEDNL</sequence>
<dbReference type="PATRIC" id="fig|1123269.5.peg.2754"/>
<dbReference type="HOGENOM" id="CLU_1502541_0_0_5"/>
<dbReference type="OrthoDB" id="5395100at2"/>
<dbReference type="EMBL" id="CP006644">
    <property type="protein sequence ID" value="AHE54516.1"/>
    <property type="molecule type" value="Genomic_DNA"/>
</dbReference>
<dbReference type="STRING" id="1123269.NX02_14145"/>
<evidence type="ECO:0000313" key="1">
    <source>
        <dbReference type="EMBL" id="AHE54516.1"/>
    </source>
</evidence>
<name>W0ABS0_9SPHN</name>
<proteinExistence type="predicted"/>
<organism evidence="1 2">
    <name type="scientific">Sphingomonas sanxanigenens DSM 19645 = NX02</name>
    <dbReference type="NCBI Taxonomy" id="1123269"/>
    <lineage>
        <taxon>Bacteria</taxon>
        <taxon>Pseudomonadati</taxon>
        <taxon>Pseudomonadota</taxon>
        <taxon>Alphaproteobacteria</taxon>
        <taxon>Sphingomonadales</taxon>
        <taxon>Sphingomonadaceae</taxon>
        <taxon>Sphingomonas</taxon>
    </lineage>
</organism>
<dbReference type="Proteomes" id="UP000018851">
    <property type="component" value="Chromosome"/>
</dbReference>
<reference evidence="1 2" key="1">
    <citation type="submission" date="2013-07" db="EMBL/GenBank/DDBJ databases">
        <title>Completed genome of Sphingomonas sanxanigenens NX02.</title>
        <authorList>
            <person name="Ma T."/>
            <person name="Huang H."/>
            <person name="Wu M."/>
            <person name="Li X."/>
            <person name="Li G."/>
        </authorList>
    </citation>
    <scope>NUCLEOTIDE SEQUENCE [LARGE SCALE GENOMIC DNA]</scope>
    <source>
        <strain evidence="1 2">NX02</strain>
    </source>
</reference>
<protein>
    <recommendedName>
        <fullName evidence="3">DUF5675 domain-containing protein</fullName>
    </recommendedName>
</protein>
<dbReference type="AlphaFoldDB" id="W0ABS0"/>
<dbReference type="KEGG" id="ssan:NX02_14145"/>
<evidence type="ECO:0008006" key="3">
    <source>
        <dbReference type="Google" id="ProtNLM"/>
    </source>
</evidence>
<evidence type="ECO:0000313" key="2">
    <source>
        <dbReference type="Proteomes" id="UP000018851"/>
    </source>
</evidence>